<comment type="caution">
    <text evidence="1">The sequence shown here is derived from an EMBL/GenBank/DDBJ whole genome shotgun (WGS) entry which is preliminary data.</text>
</comment>
<evidence type="ECO:0000313" key="1">
    <source>
        <dbReference type="EMBL" id="KAI7797812.1"/>
    </source>
</evidence>
<dbReference type="Proteomes" id="UP001059041">
    <property type="component" value="Linkage Group LG17"/>
</dbReference>
<proteinExistence type="predicted"/>
<dbReference type="AlphaFoldDB" id="A0A9W7TKN8"/>
<protein>
    <submittedName>
        <fullName evidence="1">Uncharacterized protein</fullName>
    </submittedName>
</protein>
<organism evidence="1 2">
    <name type="scientific">Triplophysa rosa</name>
    <name type="common">Cave loach</name>
    <dbReference type="NCBI Taxonomy" id="992332"/>
    <lineage>
        <taxon>Eukaryota</taxon>
        <taxon>Metazoa</taxon>
        <taxon>Chordata</taxon>
        <taxon>Craniata</taxon>
        <taxon>Vertebrata</taxon>
        <taxon>Euteleostomi</taxon>
        <taxon>Actinopterygii</taxon>
        <taxon>Neopterygii</taxon>
        <taxon>Teleostei</taxon>
        <taxon>Ostariophysi</taxon>
        <taxon>Cypriniformes</taxon>
        <taxon>Nemacheilidae</taxon>
        <taxon>Triplophysa</taxon>
    </lineage>
</organism>
<feature type="non-terminal residue" evidence="1">
    <location>
        <position position="76"/>
    </location>
</feature>
<evidence type="ECO:0000313" key="2">
    <source>
        <dbReference type="Proteomes" id="UP001059041"/>
    </source>
</evidence>
<reference evidence="1" key="1">
    <citation type="submission" date="2021-02" db="EMBL/GenBank/DDBJ databases">
        <title>Comparative genomics reveals that relaxation of natural selection precedes convergent phenotypic evolution of cavefish.</title>
        <authorList>
            <person name="Peng Z."/>
        </authorList>
    </citation>
    <scope>NUCLEOTIDE SEQUENCE</scope>
    <source>
        <tissue evidence="1">Muscle</tissue>
    </source>
</reference>
<sequence>MVNRLISISRLRLIQHEYIVPLQSPSEWRLKEREGGRSRTGAAFGRGRIPFAIVMKTNMDCKEEISDSDRGIMLNS</sequence>
<accession>A0A9W7TKN8</accession>
<keyword evidence="2" id="KW-1185">Reference proteome</keyword>
<dbReference type="EMBL" id="JAFHDT010000017">
    <property type="protein sequence ID" value="KAI7797812.1"/>
    <property type="molecule type" value="Genomic_DNA"/>
</dbReference>
<name>A0A9W7TKN8_TRIRA</name>
<gene>
    <name evidence="1" type="ORF">IRJ41_019717</name>
</gene>